<evidence type="ECO:0000256" key="12">
    <source>
        <dbReference type="ARBA" id="ARBA00023027"/>
    </source>
</evidence>
<evidence type="ECO:0000256" key="18">
    <source>
        <dbReference type="ARBA" id="ARBA00041901"/>
    </source>
</evidence>
<dbReference type="PRINTS" id="PR00371">
    <property type="entry name" value="FPNCR"/>
</dbReference>
<evidence type="ECO:0000256" key="5">
    <source>
        <dbReference type="ARBA" id="ARBA00012011"/>
    </source>
</evidence>
<dbReference type="EC" id="1.6.2.2" evidence="5"/>
<reference evidence="24" key="1">
    <citation type="journal article" date="2019" name="G3 (Bethesda)">
        <title>Genome Assemblies of Two Rare Opportunistic Yeast Pathogens: Diutina rugosa (syn. Candida rugosa) and Trichomonascus ciferrii (syn. Candida ciferrii).</title>
        <authorList>
            <person name="Mixao V."/>
            <person name="Saus E."/>
            <person name="Hansen A.P."/>
            <person name="Lass-Florl C."/>
            <person name="Gabaldon T."/>
        </authorList>
    </citation>
    <scope>NUCLEOTIDE SEQUENCE</scope>
    <source>
        <strain evidence="24">CBS 4856</strain>
    </source>
</reference>
<evidence type="ECO:0000256" key="16">
    <source>
        <dbReference type="ARBA" id="ARBA00038836"/>
    </source>
</evidence>
<dbReference type="PANTHER" id="PTHR19370">
    <property type="entry name" value="NADH-CYTOCHROME B5 REDUCTASE"/>
    <property type="match status" value="1"/>
</dbReference>
<evidence type="ECO:0000256" key="4">
    <source>
        <dbReference type="ARBA" id="ARBA00006105"/>
    </source>
</evidence>
<dbReference type="CDD" id="cd06183">
    <property type="entry name" value="cyt_b5_reduct_like"/>
    <property type="match status" value="1"/>
</dbReference>
<evidence type="ECO:0000256" key="19">
    <source>
        <dbReference type="ARBA" id="ARBA00047682"/>
    </source>
</evidence>
<dbReference type="GO" id="GO:0090524">
    <property type="term" value="F:cytochrome-b5 reductase activity, acting on NADH"/>
    <property type="evidence" value="ECO:0007669"/>
    <property type="project" value="UniProtKB-EC"/>
</dbReference>
<feature type="binding site" evidence="21">
    <location>
        <position position="119"/>
    </location>
    <ligand>
        <name>FAD</name>
        <dbReference type="ChEBI" id="CHEBI:57692"/>
    </ligand>
</feature>
<dbReference type="InterPro" id="IPR017927">
    <property type="entry name" value="FAD-bd_FR_type"/>
</dbReference>
<dbReference type="Gene3D" id="3.40.50.80">
    <property type="entry name" value="Nucleotide-binding domain of ferredoxin-NADP reductase (FNR) module"/>
    <property type="match status" value="1"/>
</dbReference>
<feature type="domain" description="FAD-binding FR-type" evidence="23">
    <location>
        <begin position="41"/>
        <end position="144"/>
    </location>
</feature>
<dbReference type="Pfam" id="PF00175">
    <property type="entry name" value="NAD_binding_1"/>
    <property type="match status" value="1"/>
</dbReference>
<evidence type="ECO:0000256" key="9">
    <source>
        <dbReference type="ARBA" id="ARBA00022827"/>
    </source>
</evidence>
<evidence type="ECO:0000256" key="6">
    <source>
        <dbReference type="ARBA" id="ARBA00022630"/>
    </source>
</evidence>
<dbReference type="FunFam" id="3.40.50.80:FF:000019">
    <property type="entry name" value="NADH-cytochrome b5 reductase"/>
    <property type="match status" value="1"/>
</dbReference>
<evidence type="ECO:0000313" key="25">
    <source>
        <dbReference type="Proteomes" id="UP000761534"/>
    </source>
</evidence>
<dbReference type="PROSITE" id="PS51384">
    <property type="entry name" value="FAD_FR"/>
    <property type="match status" value="1"/>
</dbReference>
<evidence type="ECO:0000256" key="3">
    <source>
        <dbReference type="ARBA" id="ARBA00005156"/>
    </source>
</evidence>
<keyword evidence="9 21" id="KW-0274">FAD</keyword>
<feature type="binding site" evidence="21">
    <location>
        <position position="112"/>
    </location>
    <ligand>
        <name>FAD</name>
        <dbReference type="ChEBI" id="CHEBI:57692"/>
    </ligand>
</feature>
<keyword evidence="14 22" id="KW-0472">Membrane</keyword>
<evidence type="ECO:0000256" key="7">
    <source>
        <dbReference type="ARBA" id="ARBA00022692"/>
    </source>
</evidence>
<dbReference type="PANTHER" id="PTHR19370:SF184">
    <property type="entry name" value="NADH-CYTOCHROME B5 REDUCTASE-LIKE"/>
    <property type="match status" value="1"/>
</dbReference>
<comment type="catalytic activity">
    <reaction evidence="19">
        <text>2 Fe(III)-[cytochrome b5] + NADH = 2 Fe(II)-[cytochrome b5] + NAD(+) + H(+)</text>
        <dbReference type="Rhea" id="RHEA:46680"/>
        <dbReference type="Rhea" id="RHEA-COMP:10438"/>
        <dbReference type="Rhea" id="RHEA-COMP:10439"/>
        <dbReference type="ChEBI" id="CHEBI:15378"/>
        <dbReference type="ChEBI" id="CHEBI:29033"/>
        <dbReference type="ChEBI" id="CHEBI:29034"/>
        <dbReference type="ChEBI" id="CHEBI:57540"/>
        <dbReference type="ChEBI" id="CHEBI:57945"/>
        <dbReference type="EC" id="1.6.2.2"/>
    </reaction>
</comment>
<keyword evidence="7 22" id="KW-0812">Transmembrane</keyword>
<dbReference type="Pfam" id="PF00970">
    <property type="entry name" value="FAD_binding_6"/>
    <property type="match status" value="1"/>
</dbReference>
<feature type="binding site" evidence="21">
    <location>
        <position position="120"/>
    </location>
    <ligand>
        <name>FAD</name>
        <dbReference type="ChEBI" id="CHEBI:57692"/>
    </ligand>
</feature>
<comment type="pathway">
    <text evidence="3">Protein modification; peptidyl-diphthamide biosynthesis.</text>
</comment>
<protein>
    <recommendedName>
        <fullName evidence="17">NADH-cytochrome b5 reductase 1</fullName>
        <ecNumber evidence="5">1.6.2.2</ecNumber>
    </recommendedName>
    <alternativeName>
        <fullName evidence="18">Microsomal cytochrome b reductase</fullName>
    </alternativeName>
</protein>
<feature type="binding site" evidence="21">
    <location>
        <position position="95"/>
    </location>
    <ligand>
        <name>FAD</name>
        <dbReference type="ChEBI" id="CHEBI:57692"/>
    </ligand>
</feature>
<evidence type="ECO:0000256" key="17">
    <source>
        <dbReference type="ARBA" id="ARBA00039438"/>
    </source>
</evidence>
<dbReference type="AlphaFoldDB" id="A0A642V3L3"/>
<dbReference type="SUPFAM" id="SSF52343">
    <property type="entry name" value="Ferredoxin reductase-like, C-terminal NADP-linked domain"/>
    <property type="match status" value="1"/>
</dbReference>
<dbReference type="InterPro" id="IPR039261">
    <property type="entry name" value="FNR_nucleotide-bd"/>
</dbReference>
<proteinExistence type="inferred from homology"/>
<organism evidence="24 25">
    <name type="scientific">Trichomonascus ciferrii</name>
    <dbReference type="NCBI Taxonomy" id="44093"/>
    <lineage>
        <taxon>Eukaryota</taxon>
        <taxon>Fungi</taxon>
        <taxon>Dikarya</taxon>
        <taxon>Ascomycota</taxon>
        <taxon>Saccharomycotina</taxon>
        <taxon>Dipodascomycetes</taxon>
        <taxon>Dipodascales</taxon>
        <taxon>Trichomonascaceae</taxon>
        <taxon>Trichomonascus</taxon>
        <taxon>Trichomonascus ciferrii complex</taxon>
    </lineage>
</organism>
<dbReference type="InterPro" id="IPR017938">
    <property type="entry name" value="Riboflavin_synthase-like_b-brl"/>
</dbReference>
<keyword evidence="11" id="KW-0560">Oxidoreductase</keyword>
<keyword evidence="6 21" id="KW-0285">Flavoprotein</keyword>
<evidence type="ECO:0000256" key="20">
    <source>
        <dbReference type="ARBA" id="ARBA00049138"/>
    </source>
</evidence>
<keyword evidence="13" id="KW-0496">Mitochondrion</keyword>
<dbReference type="Proteomes" id="UP000761534">
    <property type="component" value="Unassembled WGS sequence"/>
</dbReference>
<dbReference type="SUPFAM" id="SSF63380">
    <property type="entry name" value="Riboflavin synthase domain-like"/>
    <property type="match status" value="1"/>
</dbReference>
<evidence type="ECO:0000256" key="1">
    <source>
        <dbReference type="ARBA" id="ARBA00001974"/>
    </source>
</evidence>
<comment type="catalytic activity">
    <reaction evidence="20">
        <text>2 Fe(3+)-[Dph3] + NADH = 2 Fe(2+)-[Dph3] + NAD(+) + H(+)</text>
        <dbReference type="Rhea" id="RHEA:71231"/>
        <dbReference type="Rhea" id="RHEA-COMP:18002"/>
        <dbReference type="Rhea" id="RHEA-COMP:18003"/>
        <dbReference type="ChEBI" id="CHEBI:15378"/>
        <dbReference type="ChEBI" id="CHEBI:29033"/>
        <dbReference type="ChEBI" id="CHEBI:29034"/>
        <dbReference type="ChEBI" id="CHEBI:57540"/>
        <dbReference type="ChEBI" id="CHEBI:57945"/>
        <dbReference type="ChEBI" id="CHEBI:83228"/>
    </reaction>
    <physiologicalReaction direction="left-to-right" evidence="20">
        <dbReference type="Rhea" id="RHEA:71232"/>
    </physiologicalReaction>
</comment>
<dbReference type="InterPro" id="IPR001433">
    <property type="entry name" value="OxRdtase_FAD/NAD-bd"/>
</dbReference>
<dbReference type="GO" id="GO:0005741">
    <property type="term" value="C:mitochondrial outer membrane"/>
    <property type="evidence" value="ECO:0007669"/>
    <property type="project" value="UniProtKB-SubCell"/>
</dbReference>
<accession>A0A642V3L3</accession>
<feature type="non-terminal residue" evidence="24">
    <location>
        <position position="279"/>
    </location>
</feature>
<dbReference type="GO" id="GO:0005886">
    <property type="term" value="C:plasma membrane"/>
    <property type="evidence" value="ECO:0007669"/>
    <property type="project" value="TreeGrafter"/>
</dbReference>
<comment type="subcellular location">
    <subcellularLocation>
        <location evidence="2">Mitochondrion outer membrane</location>
        <topology evidence="2">Single-pass membrane protein</topology>
    </subcellularLocation>
</comment>
<evidence type="ECO:0000256" key="10">
    <source>
        <dbReference type="ARBA" id="ARBA00022989"/>
    </source>
</evidence>
<keyword evidence="25" id="KW-1185">Reference proteome</keyword>
<evidence type="ECO:0000256" key="22">
    <source>
        <dbReference type="SAM" id="Phobius"/>
    </source>
</evidence>
<evidence type="ECO:0000313" key="24">
    <source>
        <dbReference type="EMBL" id="KAA8912248.1"/>
    </source>
</evidence>
<comment type="function">
    <text evidence="15">NADH-dependent reductase for DPH3 and cytochrome b5. Required for the first step of diphthamide biosynthesis, a post-translational modification of histidine which occurs in elongation factor 2. DPH1 and DPH2 transfer a 3-amino-3-carboxypropyl (ACP) group from S-adenosyl-L-methionine (SAM) to a histidine residue, the reaction is assisted by a reduction system comprising DPH3 and a NADH-dependent reductase, predominantly CBR1. By reducing DPH3, also involved in the formation of the tRNA wobble base modification mcm5s 2U (5-methoxycarbonylmethyl-2-thiouridine), mediated by the elongator complex. The cytochrome b5/NADH cytochrome b5 reductase electron transfer system supports the catalytic activity of several sterol biosynthetic enzymes.</text>
</comment>
<evidence type="ECO:0000256" key="15">
    <source>
        <dbReference type="ARBA" id="ARBA00037104"/>
    </source>
</evidence>
<name>A0A642V3L3_9ASCO</name>
<evidence type="ECO:0000256" key="13">
    <source>
        <dbReference type="ARBA" id="ARBA00023128"/>
    </source>
</evidence>
<evidence type="ECO:0000256" key="2">
    <source>
        <dbReference type="ARBA" id="ARBA00004572"/>
    </source>
</evidence>
<dbReference type="InterPro" id="IPR001834">
    <property type="entry name" value="CBR-like"/>
</dbReference>
<evidence type="ECO:0000259" key="23">
    <source>
        <dbReference type="PROSITE" id="PS51384"/>
    </source>
</evidence>
<dbReference type="FunFam" id="2.40.30.10:FF:000032">
    <property type="entry name" value="NADH-cytochrome b5 reductase"/>
    <property type="match status" value="1"/>
</dbReference>
<dbReference type="Gene3D" id="2.40.30.10">
    <property type="entry name" value="Translation factors"/>
    <property type="match status" value="1"/>
</dbReference>
<feature type="binding site" evidence="21">
    <location>
        <position position="93"/>
    </location>
    <ligand>
        <name>FAD</name>
        <dbReference type="ChEBI" id="CHEBI:57692"/>
    </ligand>
</feature>
<evidence type="ECO:0000256" key="8">
    <source>
        <dbReference type="ARBA" id="ARBA00022787"/>
    </source>
</evidence>
<dbReference type="VEuPathDB" id="FungiDB:TRICI_003528"/>
<evidence type="ECO:0000256" key="11">
    <source>
        <dbReference type="ARBA" id="ARBA00023002"/>
    </source>
</evidence>
<keyword evidence="12" id="KW-0520">NAD</keyword>
<gene>
    <name evidence="24" type="ORF">TRICI_003528</name>
</gene>
<dbReference type="InterPro" id="IPR008333">
    <property type="entry name" value="Cbr1-like_FAD-bd_dom"/>
</dbReference>
<feature type="binding site" evidence="21">
    <location>
        <position position="161"/>
    </location>
    <ligand>
        <name>FAD</name>
        <dbReference type="ChEBI" id="CHEBI:57692"/>
    </ligand>
</feature>
<dbReference type="OrthoDB" id="432685at2759"/>
<feature type="binding site" evidence="21">
    <location>
        <position position="110"/>
    </location>
    <ligand>
        <name>FAD</name>
        <dbReference type="ChEBI" id="CHEBI:57692"/>
    </ligand>
</feature>
<evidence type="ECO:0000256" key="21">
    <source>
        <dbReference type="PIRSR" id="PIRSR601834-1"/>
    </source>
</evidence>
<dbReference type="GO" id="GO:0005783">
    <property type="term" value="C:endoplasmic reticulum"/>
    <property type="evidence" value="ECO:0007669"/>
    <property type="project" value="TreeGrafter"/>
</dbReference>
<keyword evidence="10 22" id="KW-1133">Transmembrane helix</keyword>
<keyword evidence="8" id="KW-1000">Mitochondrion outer membrane</keyword>
<comment type="caution">
    <text evidence="24">The sequence shown here is derived from an EMBL/GenBank/DDBJ whole genome shotgun (WGS) entry which is preliminary data.</text>
</comment>
<comment type="similarity">
    <text evidence="4">Belongs to the flavoprotein pyridine nucleotide cytochrome reductase family.</text>
</comment>
<evidence type="ECO:0000256" key="14">
    <source>
        <dbReference type="ARBA" id="ARBA00023136"/>
    </source>
</evidence>
<comment type="subunit">
    <text evidence="16">Monomer. Component of the 2-(3-amino-3-carboxypropyl)histidine synthase complex composed of DPH1, DPH2, DPH3 and a NADH-dependent reductase, predominantly CBR1.</text>
</comment>
<sequence length="279" mass="30380">MSGDNNLYILAGGVTAVSVLVAAYFLFVRSNAGGREVLKKDEFQEFPLVQKTVLSHNSAVYRFGLPRPNDILGLPIGQHVSIAAQIEGKEIVRSYTPTSSDDETGYFDLLIKTYPTGNVSKHVGNLNIGDSIRVRGPKGQFTYSRGLVRAFGMVAGGTGITPMYQIVQAIAKDPNDHTEVHLVFANVNYEDILLKKELDDLAAKHDNINVYYVLNNPPEKWQGGVGFVTADILKEHVPAPADDVKLLMCGPPPMISAVKKAAVDIGFQKAKPVSKLEDQ</sequence>
<comment type="cofactor">
    <cofactor evidence="1 21">
        <name>FAD</name>
        <dbReference type="ChEBI" id="CHEBI:57692"/>
    </cofactor>
</comment>
<dbReference type="EMBL" id="SWFS01000259">
    <property type="protein sequence ID" value="KAA8912248.1"/>
    <property type="molecule type" value="Genomic_DNA"/>
</dbReference>
<dbReference type="InterPro" id="IPR001709">
    <property type="entry name" value="Flavoprot_Pyr_Nucl_cyt_Rdtase"/>
</dbReference>
<feature type="transmembrane region" description="Helical" evidence="22">
    <location>
        <begin position="6"/>
        <end position="27"/>
    </location>
</feature>
<dbReference type="PRINTS" id="PR00406">
    <property type="entry name" value="CYTB5RDTASE"/>
</dbReference>